<evidence type="ECO:0000313" key="2">
    <source>
        <dbReference type="Proteomes" id="UP000708208"/>
    </source>
</evidence>
<organism evidence="1 2">
    <name type="scientific">Allacma fusca</name>
    <dbReference type="NCBI Taxonomy" id="39272"/>
    <lineage>
        <taxon>Eukaryota</taxon>
        <taxon>Metazoa</taxon>
        <taxon>Ecdysozoa</taxon>
        <taxon>Arthropoda</taxon>
        <taxon>Hexapoda</taxon>
        <taxon>Collembola</taxon>
        <taxon>Symphypleona</taxon>
        <taxon>Sminthuridae</taxon>
        <taxon>Allacma</taxon>
    </lineage>
</organism>
<name>A0A8J2KVC6_9HEXA</name>
<proteinExistence type="predicted"/>
<feature type="non-terminal residue" evidence="1">
    <location>
        <position position="1"/>
    </location>
</feature>
<dbReference type="AlphaFoldDB" id="A0A8J2KVC6"/>
<protein>
    <submittedName>
        <fullName evidence="1">Uncharacterized protein</fullName>
    </submittedName>
</protein>
<dbReference type="EMBL" id="CAJVCH010242448">
    <property type="protein sequence ID" value="CAG7733075.1"/>
    <property type="molecule type" value="Genomic_DNA"/>
</dbReference>
<accession>A0A8J2KVC6</accession>
<comment type="caution">
    <text evidence="1">The sequence shown here is derived from an EMBL/GenBank/DDBJ whole genome shotgun (WGS) entry which is preliminary data.</text>
</comment>
<reference evidence="1" key="1">
    <citation type="submission" date="2021-06" db="EMBL/GenBank/DDBJ databases">
        <authorList>
            <person name="Hodson N. C."/>
            <person name="Mongue J. A."/>
            <person name="Jaron S. K."/>
        </authorList>
    </citation>
    <scope>NUCLEOTIDE SEQUENCE</scope>
</reference>
<gene>
    <name evidence="1" type="ORF">AFUS01_LOCUS21543</name>
</gene>
<keyword evidence="2" id="KW-1185">Reference proteome</keyword>
<sequence>NITLNLSDVLEHYKGMSQGITSSTSNSSVGNFNKKTEILVLNLQSCMHLNLMDEEVKENDTKSAQLTSKFTRGMLQRPMVRLFTGEKFTGKLMRIPGVFD</sequence>
<evidence type="ECO:0000313" key="1">
    <source>
        <dbReference type="EMBL" id="CAG7733075.1"/>
    </source>
</evidence>
<dbReference type="Proteomes" id="UP000708208">
    <property type="component" value="Unassembled WGS sequence"/>
</dbReference>